<dbReference type="Gramene" id="TKW06308">
    <property type="protein sequence ID" value="TKW06308"/>
    <property type="gene ID" value="SEVIR_7G234500v2"/>
</dbReference>
<dbReference type="Gramene" id="TKW06309">
    <property type="protein sequence ID" value="TKW06309"/>
    <property type="gene ID" value="SEVIR_7G234500v2"/>
</dbReference>
<proteinExistence type="predicted"/>
<evidence type="ECO:0000313" key="1">
    <source>
        <dbReference type="EMBL" id="TKW06309.1"/>
    </source>
</evidence>
<dbReference type="EMBL" id="CM016558">
    <property type="protein sequence ID" value="TKW06308.1"/>
    <property type="molecule type" value="Genomic_DNA"/>
</dbReference>
<dbReference type="EMBL" id="CM016558">
    <property type="protein sequence ID" value="TKW06309.1"/>
    <property type="molecule type" value="Genomic_DNA"/>
</dbReference>
<reference evidence="1 2" key="1">
    <citation type="submission" date="2019-03" db="EMBL/GenBank/DDBJ databases">
        <title>WGS assembly of Setaria viridis.</title>
        <authorList>
            <person name="Huang P."/>
            <person name="Jenkins J."/>
            <person name="Grimwood J."/>
            <person name="Barry K."/>
            <person name="Healey A."/>
            <person name="Mamidi S."/>
            <person name="Sreedasyam A."/>
            <person name="Shu S."/>
            <person name="Feldman M."/>
            <person name="Wu J."/>
            <person name="Yu Y."/>
            <person name="Chen C."/>
            <person name="Johnson J."/>
            <person name="Rokhsar D."/>
            <person name="Baxter I."/>
            <person name="Schmutz J."/>
            <person name="Brutnell T."/>
            <person name="Kellogg E."/>
        </authorList>
    </citation>
    <scope>NUCLEOTIDE SEQUENCE [LARGE SCALE GENOMIC DNA]</scope>
    <source>
        <strain evidence="2">cv. A10</strain>
    </source>
</reference>
<keyword evidence="2" id="KW-1185">Reference proteome</keyword>
<accession>A0A4U6TZH1</accession>
<gene>
    <name evidence="1" type="ORF">SEVIR_7G234500v2</name>
</gene>
<dbReference type="AlphaFoldDB" id="A0A4U6TZH1"/>
<organism evidence="1 2">
    <name type="scientific">Setaria viridis</name>
    <name type="common">Green bristlegrass</name>
    <name type="synonym">Setaria italica subsp. viridis</name>
    <dbReference type="NCBI Taxonomy" id="4556"/>
    <lineage>
        <taxon>Eukaryota</taxon>
        <taxon>Viridiplantae</taxon>
        <taxon>Streptophyta</taxon>
        <taxon>Embryophyta</taxon>
        <taxon>Tracheophyta</taxon>
        <taxon>Spermatophyta</taxon>
        <taxon>Magnoliopsida</taxon>
        <taxon>Liliopsida</taxon>
        <taxon>Poales</taxon>
        <taxon>Poaceae</taxon>
        <taxon>PACMAD clade</taxon>
        <taxon>Panicoideae</taxon>
        <taxon>Panicodae</taxon>
        <taxon>Paniceae</taxon>
        <taxon>Cenchrinae</taxon>
        <taxon>Setaria</taxon>
    </lineage>
</organism>
<dbReference type="Proteomes" id="UP000298652">
    <property type="component" value="Chromosome 7"/>
</dbReference>
<dbReference type="OMA" id="NMRCEVE"/>
<name>A0A4U6TZH1_SETVI</name>
<sequence>MSGRKELQARIERRGELRKRFDVVVFKRRCWAATLANHPFTLRADVAHARHQLSAGRKEGKALPEELDDARRRNHHCAFTMNEHIGKAMDMGLEAFTHDYCKFYENEKKMRCEVEAEIVRGDKSGAPQGHVASK</sequence>
<protein>
    <submittedName>
        <fullName evidence="1">Uncharacterized protein</fullName>
    </submittedName>
</protein>
<evidence type="ECO:0000313" key="2">
    <source>
        <dbReference type="Proteomes" id="UP000298652"/>
    </source>
</evidence>